<dbReference type="EMBL" id="UOFN01000050">
    <property type="protein sequence ID" value="VAW75630.1"/>
    <property type="molecule type" value="Genomic_DNA"/>
</dbReference>
<dbReference type="AlphaFoldDB" id="A0A3B0YFW6"/>
<reference evidence="1" key="1">
    <citation type="submission" date="2018-06" db="EMBL/GenBank/DDBJ databases">
        <authorList>
            <person name="Zhirakovskaya E."/>
        </authorList>
    </citation>
    <scope>NUCLEOTIDE SEQUENCE</scope>
</reference>
<dbReference type="GO" id="GO:0006253">
    <property type="term" value="P:dCTP catabolic process"/>
    <property type="evidence" value="ECO:0007669"/>
    <property type="project" value="TreeGrafter"/>
</dbReference>
<dbReference type="InterPro" id="IPR052555">
    <property type="entry name" value="dCTP_Pyrophosphatase"/>
</dbReference>
<dbReference type="Pfam" id="PF12643">
    <property type="entry name" value="MazG-like"/>
    <property type="match status" value="1"/>
</dbReference>
<dbReference type="GO" id="GO:0042262">
    <property type="term" value="P:DNA protection"/>
    <property type="evidence" value="ECO:0007669"/>
    <property type="project" value="TreeGrafter"/>
</dbReference>
<dbReference type="GO" id="GO:0047840">
    <property type="term" value="F:dCTP diphosphatase activity"/>
    <property type="evidence" value="ECO:0007669"/>
    <property type="project" value="TreeGrafter"/>
</dbReference>
<gene>
    <name evidence="1" type="ORF">MNBD_GAMMA15-898</name>
</gene>
<name>A0A3B0YFW6_9ZZZZ</name>
<dbReference type="CDD" id="cd11537">
    <property type="entry name" value="NTP-PPase_RS21-C6_like"/>
    <property type="match status" value="1"/>
</dbReference>
<proteinExistence type="predicted"/>
<evidence type="ECO:0000313" key="1">
    <source>
        <dbReference type="EMBL" id="VAW75630.1"/>
    </source>
</evidence>
<dbReference type="SUPFAM" id="SSF101386">
    <property type="entry name" value="all-alpha NTP pyrophosphatases"/>
    <property type="match status" value="1"/>
</dbReference>
<dbReference type="InterPro" id="IPR025984">
    <property type="entry name" value="DCTPP"/>
</dbReference>
<organism evidence="1">
    <name type="scientific">hydrothermal vent metagenome</name>
    <dbReference type="NCBI Taxonomy" id="652676"/>
    <lineage>
        <taxon>unclassified sequences</taxon>
        <taxon>metagenomes</taxon>
        <taxon>ecological metagenomes</taxon>
    </lineage>
</organism>
<dbReference type="PIRSF" id="PIRSF029826">
    <property type="entry name" value="UCP029826_pph"/>
    <property type="match status" value="1"/>
</dbReference>
<dbReference type="PANTHER" id="PTHR46523">
    <property type="entry name" value="DCTP PYROPHOSPHATASE 1"/>
    <property type="match status" value="1"/>
</dbReference>
<dbReference type="GO" id="GO:0005829">
    <property type="term" value="C:cytosol"/>
    <property type="evidence" value="ECO:0007669"/>
    <property type="project" value="TreeGrafter"/>
</dbReference>
<dbReference type="Gene3D" id="1.10.287.1080">
    <property type="entry name" value="MazG-like"/>
    <property type="match status" value="1"/>
</dbReference>
<protein>
    <recommendedName>
        <fullName evidence="2">Nucleotide pyrophosphohydrolase</fullName>
    </recommendedName>
</protein>
<dbReference type="PANTHER" id="PTHR46523:SF1">
    <property type="entry name" value="DCTP PYROPHOSPHATASE 1"/>
    <property type="match status" value="1"/>
</dbReference>
<accession>A0A3B0YFW6</accession>
<sequence length="125" mass="14287">MSPMNDMPSSDSLEQLRQRLAKFADDRDWQQFHSPKNLSMALIAEAAELVEHFQWLSEAQSLELDEEKRSQVRLELADILIYLIRTADRLGIDLVSAANDKIAINDGRYPVEKVKGKAGRAEDFR</sequence>
<evidence type="ECO:0008006" key="2">
    <source>
        <dbReference type="Google" id="ProtNLM"/>
    </source>
</evidence>